<evidence type="ECO:0000256" key="3">
    <source>
        <dbReference type="ARBA" id="ARBA00022989"/>
    </source>
</evidence>
<proteinExistence type="predicted"/>
<dbReference type="RefSeq" id="WP_120798781.1">
    <property type="nucleotide sequence ID" value="NZ_RBXL01000001.1"/>
</dbReference>
<keyword evidence="2 5" id="KW-0812">Transmembrane</keyword>
<dbReference type="AlphaFoldDB" id="A0A495VDM1"/>
<gene>
    <name evidence="7" type="ORF">BDD21_4236</name>
</gene>
<dbReference type="SUPFAM" id="SSF141322">
    <property type="entry name" value="NfeD domain-like"/>
    <property type="match status" value="1"/>
</dbReference>
<evidence type="ECO:0000256" key="4">
    <source>
        <dbReference type="ARBA" id="ARBA00023136"/>
    </source>
</evidence>
<comment type="subcellular location">
    <subcellularLocation>
        <location evidence="1">Membrane</location>
        <topology evidence="1">Multi-pass membrane protein</topology>
    </subcellularLocation>
</comment>
<dbReference type="InterPro" id="IPR052165">
    <property type="entry name" value="Membrane_assoc_protease"/>
</dbReference>
<dbReference type="InterPro" id="IPR012340">
    <property type="entry name" value="NA-bd_OB-fold"/>
</dbReference>
<accession>A0A495VDM1</accession>
<dbReference type="Proteomes" id="UP000274556">
    <property type="component" value="Unassembled WGS sequence"/>
</dbReference>
<dbReference type="OrthoDB" id="6118712at2"/>
<keyword evidence="8" id="KW-1185">Reference proteome</keyword>
<dbReference type="EMBL" id="RBXL01000001">
    <property type="protein sequence ID" value="RKT46703.1"/>
    <property type="molecule type" value="Genomic_DNA"/>
</dbReference>
<dbReference type="Gene3D" id="2.40.50.140">
    <property type="entry name" value="Nucleic acid-binding proteins"/>
    <property type="match status" value="1"/>
</dbReference>
<reference evidence="7 8" key="1">
    <citation type="submission" date="2018-10" db="EMBL/GenBank/DDBJ databases">
        <title>Genomic Encyclopedia of Archaeal and Bacterial Type Strains, Phase II (KMG-II): from individual species to whole genera.</title>
        <authorList>
            <person name="Goeker M."/>
        </authorList>
    </citation>
    <scope>NUCLEOTIDE SEQUENCE [LARGE SCALE GENOMIC DNA]</scope>
    <source>
        <strain evidence="7 8">DSM 235</strain>
    </source>
</reference>
<organism evidence="7 8">
    <name type="scientific">Thiocapsa rosea</name>
    <dbReference type="NCBI Taxonomy" id="69360"/>
    <lineage>
        <taxon>Bacteria</taxon>
        <taxon>Pseudomonadati</taxon>
        <taxon>Pseudomonadota</taxon>
        <taxon>Gammaproteobacteria</taxon>
        <taxon>Chromatiales</taxon>
        <taxon>Chromatiaceae</taxon>
        <taxon>Thiocapsa</taxon>
    </lineage>
</organism>
<evidence type="ECO:0000256" key="5">
    <source>
        <dbReference type="SAM" id="Phobius"/>
    </source>
</evidence>
<dbReference type="PANTHER" id="PTHR33507:SF3">
    <property type="entry name" value="INNER MEMBRANE PROTEIN YBBJ"/>
    <property type="match status" value="1"/>
</dbReference>
<keyword evidence="4 5" id="KW-0472">Membrane</keyword>
<feature type="transmembrane region" description="Helical" evidence="5">
    <location>
        <begin position="53"/>
        <end position="71"/>
    </location>
</feature>
<evidence type="ECO:0000313" key="8">
    <source>
        <dbReference type="Proteomes" id="UP000274556"/>
    </source>
</evidence>
<dbReference type="GO" id="GO:0005886">
    <property type="term" value="C:plasma membrane"/>
    <property type="evidence" value="ECO:0007669"/>
    <property type="project" value="TreeGrafter"/>
</dbReference>
<sequence length="155" mass="16492">MIDWTFTPASLWTLIGVLLILSELALPGVIAVFFGIAALLIGLLLFLEVPIDPPAQILLFGVLGAALLLLARHRLKPWFRGQVETGGSGSEVLPEGTRARAQTDFVRGAGLVTLNGVRWNAESADPVHAGDTVWLIGRRGLVLHVSATPPSTSEP</sequence>
<feature type="transmembrane region" description="Helical" evidence="5">
    <location>
        <begin position="29"/>
        <end position="47"/>
    </location>
</feature>
<keyword evidence="3 5" id="KW-1133">Transmembrane helix</keyword>
<protein>
    <recommendedName>
        <fullName evidence="6">NfeD-like C-terminal domain-containing protein</fullName>
    </recommendedName>
</protein>
<evidence type="ECO:0000256" key="2">
    <source>
        <dbReference type="ARBA" id="ARBA00022692"/>
    </source>
</evidence>
<dbReference type="Pfam" id="PF01957">
    <property type="entry name" value="NfeD"/>
    <property type="match status" value="1"/>
</dbReference>
<evidence type="ECO:0000256" key="1">
    <source>
        <dbReference type="ARBA" id="ARBA00004141"/>
    </source>
</evidence>
<evidence type="ECO:0000259" key="6">
    <source>
        <dbReference type="Pfam" id="PF01957"/>
    </source>
</evidence>
<feature type="domain" description="NfeD-like C-terminal" evidence="6">
    <location>
        <begin position="96"/>
        <end position="145"/>
    </location>
</feature>
<dbReference type="InterPro" id="IPR002810">
    <property type="entry name" value="NfeD-like_C"/>
</dbReference>
<feature type="transmembrane region" description="Helical" evidence="5">
    <location>
        <begin position="6"/>
        <end position="22"/>
    </location>
</feature>
<evidence type="ECO:0000313" key="7">
    <source>
        <dbReference type="EMBL" id="RKT46703.1"/>
    </source>
</evidence>
<comment type="caution">
    <text evidence="7">The sequence shown here is derived from an EMBL/GenBank/DDBJ whole genome shotgun (WGS) entry which is preliminary data.</text>
</comment>
<name>A0A495VDM1_9GAMM</name>
<dbReference type="PANTHER" id="PTHR33507">
    <property type="entry name" value="INNER MEMBRANE PROTEIN YBBJ"/>
    <property type="match status" value="1"/>
</dbReference>